<keyword evidence="2 7" id="KW-0812">Transmembrane</keyword>
<dbReference type="Proteomes" id="UP001276659">
    <property type="component" value="Unassembled WGS sequence"/>
</dbReference>
<feature type="domain" description="Rhodopsin" evidence="8">
    <location>
        <begin position="6"/>
        <end position="99"/>
    </location>
</feature>
<accession>A0AAD9YWJ4</accession>
<dbReference type="GO" id="GO:0016020">
    <property type="term" value="C:membrane"/>
    <property type="evidence" value="ECO:0007669"/>
    <property type="project" value="UniProtKB-SubCell"/>
</dbReference>
<gene>
    <name evidence="9" type="ORF">OEA41_010060</name>
</gene>
<reference evidence="9" key="1">
    <citation type="submission" date="2022-11" db="EMBL/GenBank/DDBJ databases">
        <title>Chromosomal genome sequence assembly and mating type (MAT) locus characterization of the leprose asexual lichenized fungus Lepraria neglecta (Nyl.) Erichsen.</title>
        <authorList>
            <person name="Allen J.L."/>
            <person name="Pfeffer B."/>
        </authorList>
    </citation>
    <scope>NUCLEOTIDE SEQUENCE</scope>
    <source>
        <strain evidence="9">Allen 5258</strain>
    </source>
</reference>
<evidence type="ECO:0000256" key="6">
    <source>
        <dbReference type="SAM" id="MobiDB-lite"/>
    </source>
</evidence>
<feature type="compositionally biased region" description="Low complexity" evidence="6">
    <location>
        <begin position="169"/>
        <end position="180"/>
    </location>
</feature>
<dbReference type="PANTHER" id="PTHR33048">
    <property type="entry name" value="PTH11-LIKE INTEGRAL MEMBRANE PROTEIN (AFU_ORTHOLOGUE AFUA_5G11245)"/>
    <property type="match status" value="1"/>
</dbReference>
<feature type="transmembrane region" description="Helical" evidence="7">
    <location>
        <begin position="100"/>
        <end position="120"/>
    </location>
</feature>
<evidence type="ECO:0000256" key="2">
    <source>
        <dbReference type="ARBA" id="ARBA00022692"/>
    </source>
</evidence>
<evidence type="ECO:0000256" key="7">
    <source>
        <dbReference type="SAM" id="Phobius"/>
    </source>
</evidence>
<evidence type="ECO:0000313" key="9">
    <source>
        <dbReference type="EMBL" id="KAK3166935.1"/>
    </source>
</evidence>
<feature type="transmembrane region" description="Helical" evidence="7">
    <location>
        <begin position="66"/>
        <end position="88"/>
    </location>
</feature>
<dbReference type="EMBL" id="JASNWA010000011">
    <property type="protein sequence ID" value="KAK3166935.1"/>
    <property type="molecule type" value="Genomic_DNA"/>
</dbReference>
<keyword evidence="10" id="KW-1185">Reference proteome</keyword>
<evidence type="ECO:0000256" key="5">
    <source>
        <dbReference type="ARBA" id="ARBA00038359"/>
    </source>
</evidence>
<feature type="compositionally biased region" description="Gly residues" evidence="6">
    <location>
        <begin position="215"/>
        <end position="238"/>
    </location>
</feature>
<feature type="compositionally biased region" description="Basic and acidic residues" evidence="6">
    <location>
        <begin position="203"/>
        <end position="213"/>
    </location>
</feature>
<protein>
    <recommendedName>
        <fullName evidence="8">Rhodopsin domain-containing protein</fullName>
    </recommendedName>
</protein>
<keyword evidence="4 7" id="KW-0472">Membrane</keyword>
<comment type="similarity">
    <text evidence="5">Belongs to the SAT4 family.</text>
</comment>
<feature type="region of interest" description="Disordered" evidence="6">
    <location>
        <begin position="169"/>
        <end position="250"/>
    </location>
</feature>
<evidence type="ECO:0000259" key="8">
    <source>
        <dbReference type="Pfam" id="PF20684"/>
    </source>
</evidence>
<evidence type="ECO:0000256" key="1">
    <source>
        <dbReference type="ARBA" id="ARBA00004141"/>
    </source>
</evidence>
<dbReference type="AlphaFoldDB" id="A0AAD9YWJ4"/>
<name>A0AAD9YWJ4_9LECA</name>
<feature type="transmembrane region" description="Helical" evidence="7">
    <location>
        <begin position="126"/>
        <end position="150"/>
    </location>
</feature>
<keyword evidence="3 7" id="KW-1133">Transmembrane helix</keyword>
<dbReference type="InterPro" id="IPR049326">
    <property type="entry name" value="Rhodopsin_dom_fungi"/>
</dbReference>
<comment type="caution">
    <text evidence="9">The sequence shown here is derived from an EMBL/GenBank/DDBJ whole genome shotgun (WGS) entry which is preliminary data.</text>
</comment>
<proteinExistence type="inferred from homology"/>
<dbReference type="PANTHER" id="PTHR33048:SF47">
    <property type="entry name" value="INTEGRAL MEMBRANE PROTEIN-RELATED"/>
    <property type="match status" value="1"/>
</dbReference>
<dbReference type="InterPro" id="IPR052337">
    <property type="entry name" value="SAT4-like"/>
</dbReference>
<organism evidence="9 10">
    <name type="scientific">Lepraria neglecta</name>
    <dbReference type="NCBI Taxonomy" id="209136"/>
    <lineage>
        <taxon>Eukaryota</taxon>
        <taxon>Fungi</taxon>
        <taxon>Dikarya</taxon>
        <taxon>Ascomycota</taxon>
        <taxon>Pezizomycotina</taxon>
        <taxon>Lecanoromycetes</taxon>
        <taxon>OSLEUM clade</taxon>
        <taxon>Lecanoromycetidae</taxon>
        <taxon>Lecanorales</taxon>
        <taxon>Lecanorineae</taxon>
        <taxon>Stereocaulaceae</taxon>
        <taxon>Lepraria</taxon>
    </lineage>
</organism>
<comment type="subcellular location">
    <subcellularLocation>
        <location evidence="1">Membrane</location>
        <topology evidence="1">Multi-pass membrane protein</topology>
    </subcellularLocation>
</comment>
<sequence>MAVAGRFSARRIRKSYLGPDDWLILSSLVPVWGHTAIILASVYLAGVGHHEAELDMRNTVVLYQTITSLQFSFGISLGLIKSSIVLLLMRIFFTHRFKQIVGILRIIYLIALDTATDYTWTATSCWIWSVLEPSLAVLVACGPTLGPLLVPFFRSLPPALHLFTANTNKKSTGASSSASGQKSYPSLTERRGQWSRFGSQGDRVGEGDEEALRGQHGGYGMGNRSVVGGGAGIGGGRGKLGEEVDVGEPEYGMPLGEIRVQKGVTVKRSPQELEFGGK</sequence>
<dbReference type="Pfam" id="PF20684">
    <property type="entry name" value="Fung_rhodopsin"/>
    <property type="match status" value="1"/>
</dbReference>
<evidence type="ECO:0000256" key="3">
    <source>
        <dbReference type="ARBA" id="ARBA00022989"/>
    </source>
</evidence>
<evidence type="ECO:0000256" key="4">
    <source>
        <dbReference type="ARBA" id="ARBA00023136"/>
    </source>
</evidence>
<feature type="transmembrane region" description="Helical" evidence="7">
    <location>
        <begin position="21"/>
        <end position="46"/>
    </location>
</feature>
<evidence type="ECO:0000313" key="10">
    <source>
        <dbReference type="Proteomes" id="UP001276659"/>
    </source>
</evidence>